<dbReference type="InterPro" id="IPR045220">
    <property type="entry name" value="FRHB/FDHB/HCAR-like"/>
</dbReference>
<dbReference type="Proteomes" id="UP000002009">
    <property type="component" value="Chromosome 7"/>
</dbReference>
<dbReference type="STRING" id="296587.C1E9L1"/>
<reference evidence="4 5" key="1">
    <citation type="journal article" date="2009" name="Science">
        <title>Green evolution and dynamic adaptations revealed by genomes of the marine picoeukaryotes Micromonas.</title>
        <authorList>
            <person name="Worden A.Z."/>
            <person name="Lee J.H."/>
            <person name="Mock T."/>
            <person name="Rouze P."/>
            <person name="Simmons M.P."/>
            <person name="Aerts A.L."/>
            <person name="Allen A.E."/>
            <person name="Cuvelier M.L."/>
            <person name="Derelle E."/>
            <person name="Everett M.V."/>
            <person name="Foulon E."/>
            <person name="Grimwood J."/>
            <person name="Gundlach H."/>
            <person name="Henrissat B."/>
            <person name="Napoli C."/>
            <person name="McDonald S.M."/>
            <person name="Parker M.S."/>
            <person name="Rombauts S."/>
            <person name="Salamov A."/>
            <person name="Von Dassow P."/>
            <person name="Badger J.H."/>
            <person name="Coutinho P.M."/>
            <person name="Demir E."/>
            <person name="Dubchak I."/>
            <person name="Gentemann C."/>
            <person name="Eikrem W."/>
            <person name="Gready J.E."/>
            <person name="John U."/>
            <person name="Lanier W."/>
            <person name="Lindquist E.A."/>
            <person name="Lucas S."/>
            <person name="Mayer K.F."/>
            <person name="Moreau H."/>
            <person name="Not F."/>
            <person name="Otillar R."/>
            <person name="Panaud O."/>
            <person name="Pangilinan J."/>
            <person name="Paulsen I."/>
            <person name="Piegu B."/>
            <person name="Poliakov A."/>
            <person name="Robbens S."/>
            <person name="Schmutz J."/>
            <person name="Toulza E."/>
            <person name="Wyss T."/>
            <person name="Zelensky A."/>
            <person name="Zhou K."/>
            <person name="Armbrust E.V."/>
            <person name="Bhattacharya D."/>
            <person name="Goodenough U.W."/>
            <person name="Van de Peer Y."/>
            <person name="Grigoriev I.V."/>
        </authorList>
    </citation>
    <scope>NUCLEOTIDE SEQUENCE [LARGE SCALE GENOMIC DNA]</scope>
    <source>
        <strain evidence="5">RCC299 / NOUM17</strain>
    </source>
</reference>
<dbReference type="OMA" id="WTGIVST"/>
<dbReference type="PANTHER" id="PTHR31332:SF0">
    <property type="entry name" value="7-HYDROXYMETHYL CHLOROPHYLL A REDUCTASE, CHLOROPLASTIC"/>
    <property type="match status" value="1"/>
</dbReference>
<keyword evidence="5" id="KW-1185">Reference proteome</keyword>
<name>C1E9L1_MICCC</name>
<evidence type="ECO:0000259" key="2">
    <source>
        <dbReference type="Pfam" id="PF04422"/>
    </source>
</evidence>
<dbReference type="AlphaFoldDB" id="C1E9L1"/>
<dbReference type="Pfam" id="PF04422">
    <property type="entry name" value="FrhB_FdhB_N"/>
    <property type="match status" value="1"/>
</dbReference>
<dbReference type="GO" id="GO:0090415">
    <property type="term" value="F:7-hydroxymethyl chlorophyll a reductase activity"/>
    <property type="evidence" value="ECO:0007669"/>
    <property type="project" value="TreeGrafter"/>
</dbReference>
<feature type="region of interest" description="Disordered" evidence="1">
    <location>
        <begin position="463"/>
        <end position="492"/>
    </location>
</feature>
<dbReference type="eggNOG" id="ENOG502QR65">
    <property type="taxonomic scope" value="Eukaryota"/>
</dbReference>
<dbReference type="Pfam" id="PF04432">
    <property type="entry name" value="FrhB_FdhB_C"/>
    <property type="match status" value="1"/>
</dbReference>
<evidence type="ECO:0000313" key="5">
    <source>
        <dbReference type="Proteomes" id="UP000002009"/>
    </source>
</evidence>
<accession>C1E9L1</accession>
<protein>
    <submittedName>
        <fullName evidence="4">Uncharacterized protein</fullName>
    </submittedName>
</protein>
<dbReference type="InterPro" id="IPR007516">
    <property type="entry name" value="Co_F420_Hydgase/DH_bsu_N"/>
</dbReference>
<feature type="domain" description="Coenzyme F420 hydrogenase/dehydrogenase beta subunit N-terminal" evidence="2">
    <location>
        <begin position="119"/>
        <end position="194"/>
    </location>
</feature>
<dbReference type="RefSeq" id="XP_002503439.1">
    <property type="nucleotide sequence ID" value="XM_002503393.1"/>
</dbReference>
<feature type="domain" description="Coenzyme F420 hydrogenase/dehydrogenase beta subunit C-terminal" evidence="3">
    <location>
        <begin position="203"/>
        <end position="348"/>
    </location>
</feature>
<evidence type="ECO:0000256" key="1">
    <source>
        <dbReference type="SAM" id="MobiDB-lite"/>
    </source>
</evidence>
<sequence length="530" mass="57755">MASMTSLRVAHLNGELAQLRSSRRSGRRRTAVRSPVASAAIAEDWREKSKPIAPGGNYPAKEHCSQCGLCDTYYIAHVKDACAFLGDGMSRIETLEPTVHGRGRDLGNDEMRLGVVDEVFYAKRNRPVEGAQWTGIVTSIAIEMLKSGKVEGVVCVASDPDNAMHPRPILATTVEEILSSKGVKPALSPNLSVLAEVEARGLKRVLFIGVGCAVQALRSVEKYLGLEKLYVMGTNCTDNGRKETLSKFLENASEDPATVVHYEFMQDYQVHLKHTDGSFEKVPYFCLPANKLKDVIAPSCYSCFDYVNGLADIVVGYMGVPYYHTDMTRHPQYVTVRNERGKEMFDMIRGDCDVTPSVSSGERKPFVMQTVISDDEATLGRGPEEPAPLPVGKAIAWLLEKIGPKGKEFGMYSLDYHTIRNYLYVKRTFGEERATRHVPDYARLVVDEYNVYGAVDERLKLTGTPPVGEALPRPAPSGRTPAPGVGPDAGVGGAGEGAELPEFLKGADPGVVGGVVGFLLFTTLATKLMS</sequence>
<evidence type="ECO:0000313" key="4">
    <source>
        <dbReference type="EMBL" id="ACO64697.1"/>
    </source>
</evidence>
<gene>
    <name evidence="4" type="ORF">MICPUN_59760</name>
</gene>
<dbReference type="PANTHER" id="PTHR31332">
    <property type="entry name" value="7-HYDROXYMETHYL CHLOROPHYLL A REDUCTASE, CHLOROPLASTIC"/>
    <property type="match status" value="1"/>
</dbReference>
<dbReference type="EMBL" id="CP001328">
    <property type="protein sequence ID" value="ACO64697.1"/>
    <property type="molecule type" value="Genomic_DNA"/>
</dbReference>
<dbReference type="GO" id="GO:0033354">
    <property type="term" value="P:chlorophyll cycle"/>
    <property type="evidence" value="ECO:0007669"/>
    <property type="project" value="TreeGrafter"/>
</dbReference>
<dbReference type="InterPro" id="IPR007525">
    <property type="entry name" value="FrhB_FdhB_C"/>
</dbReference>
<proteinExistence type="predicted"/>
<dbReference type="GeneID" id="8245087"/>
<dbReference type="GO" id="GO:0009507">
    <property type="term" value="C:chloroplast"/>
    <property type="evidence" value="ECO:0007669"/>
    <property type="project" value="TreeGrafter"/>
</dbReference>
<evidence type="ECO:0000259" key="3">
    <source>
        <dbReference type="Pfam" id="PF04432"/>
    </source>
</evidence>
<dbReference type="OrthoDB" id="191568at2759"/>
<dbReference type="KEGG" id="mis:MICPUN_59760"/>
<dbReference type="InParanoid" id="C1E9L1"/>
<organism evidence="4 5">
    <name type="scientific">Micromonas commoda (strain RCC299 / NOUM17 / CCMP2709)</name>
    <name type="common">Picoplanktonic green alga</name>
    <dbReference type="NCBI Taxonomy" id="296587"/>
    <lineage>
        <taxon>Eukaryota</taxon>
        <taxon>Viridiplantae</taxon>
        <taxon>Chlorophyta</taxon>
        <taxon>Mamiellophyceae</taxon>
        <taxon>Mamiellales</taxon>
        <taxon>Mamiellaceae</taxon>
        <taxon>Micromonas</taxon>
    </lineage>
</organism>
<dbReference type="FunCoup" id="C1E9L1">
    <property type="interactions" value="21"/>
</dbReference>